<gene>
    <name evidence="1" type="ORF">YALI1_B28084g</name>
</gene>
<accession>A0A1D8N8R5</accession>
<protein>
    <submittedName>
        <fullName evidence="1">Uncharacterized protein</fullName>
    </submittedName>
</protein>
<dbReference type="VEuPathDB" id="FungiDB:YALI1_B28084g"/>
<dbReference type="RefSeq" id="XP_068138239.1">
    <property type="nucleotide sequence ID" value="XM_068282138.1"/>
</dbReference>
<dbReference type="Proteomes" id="UP000182444">
    <property type="component" value="Chromosome 1B"/>
</dbReference>
<reference evidence="1 2" key="1">
    <citation type="journal article" date="2016" name="PLoS ONE">
        <title>Sequence Assembly of Yarrowia lipolytica Strain W29/CLIB89 Shows Transposable Element Diversity.</title>
        <authorList>
            <person name="Magnan C."/>
            <person name="Yu J."/>
            <person name="Chang I."/>
            <person name="Jahn E."/>
            <person name="Kanomata Y."/>
            <person name="Wu J."/>
            <person name="Zeller M."/>
            <person name="Oakes M."/>
            <person name="Baldi P."/>
            <person name="Sandmeyer S."/>
        </authorList>
    </citation>
    <scope>NUCLEOTIDE SEQUENCE [LARGE SCALE GENOMIC DNA]</scope>
    <source>
        <strain evidence="2">CLIB89(W29)</strain>
    </source>
</reference>
<organism evidence="1 2">
    <name type="scientific">Yarrowia lipolytica</name>
    <name type="common">Candida lipolytica</name>
    <dbReference type="NCBI Taxonomy" id="4952"/>
    <lineage>
        <taxon>Eukaryota</taxon>
        <taxon>Fungi</taxon>
        <taxon>Dikarya</taxon>
        <taxon>Ascomycota</taxon>
        <taxon>Saccharomycotina</taxon>
        <taxon>Dipodascomycetes</taxon>
        <taxon>Dipodascales</taxon>
        <taxon>Dipodascales incertae sedis</taxon>
        <taxon>Yarrowia</taxon>
    </lineage>
</organism>
<proteinExistence type="predicted"/>
<dbReference type="GeneID" id="94582780"/>
<evidence type="ECO:0000313" key="1">
    <source>
        <dbReference type="EMBL" id="AOW02034.1"/>
    </source>
</evidence>
<evidence type="ECO:0000313" key="2">
    <source>
        <dbReference type="Proteomes" id="UP000182444"/>
    </source>
</evidence>
<sequence length="200" mass="23049">MNNYYYFVNVKIRNCLTQLKTPVLSLVPGEGSSCSTGFQGSYSTVLYMYMFVRVRRLLNCYKLIIESGYLKLHHKANRARFEPTTAHHPLPKVDCHNADSLLFGFTSSYKYSSYSKQTQERSTFEKHSWKKWRTQRVRPRVTTIHCVCIFTWQRIQTHLILTVSLCSTPYSQSAVSSSRRPPTTNTAEVIINIACASKVT</sequence>
<name>A0A1D8N8R5_YARLL</name>
<dbReference type="AlphaFoldDB" id="A0A1D8N8R5"/>
<dbReference type="EMBL" id="CP017554">
    <property type="protein sequence ID" value="AOW02034.1"/>
    <property type="molecule type" value="Genomic_DNA"/>
</dbReference>